<dbReference type="InterPro" id="IPR027417">
    <property type="entry name" value="P-loop_NTPase"/>
</dbReference>
<dbReference type="EMBL" id="CAUYUE010000012">
    <property type="protein sequence ID" value="CAK0785374.1"/>
    <property type="molecule type" value="Genomic_DNA"/>
</dbReference>
<dbReference type="AlphaFoldDB" id="A0AAV1IHA5"/>
<feature type="domain" description="DNA2/NAM7 helicase-like C-terminal" evidence="8">
    <location>
        <begin position="757"/>
        <end position="966"/>
    </location>
</feature>
<dbReference type="SUPFAM" id="SSF52540">
    <property type="entry name" value="P-loop containing nucleoside triphosphate hydrolases"/>
    <property type="match status" value="1"/>
</dbReference>
<comment type="similarity">
    <text evidence="1">Belongs to the DNA2/NAM7 helicase family.</text>
</comment>
<dbReference type="Pfam" id="PF13087">
    <property type="entry name" value="AAA_12"/>
    <property type="match status" value="1"/>
</dbReference>
<dbReference type="CDD" id="cd18808">
    <property type="entry name" value="SF1_C_Upf1"/>
    <property type="match status" value="1"/>
</dbReference>
<feature type="compositionally biased region" description="Low complexity" evidence="6">
    <location>
        <begin position="87"/>
        <end position="100"/>
    </location>
</feature>
<dbReference type="GO" id="GO:0043139">
    <property type="term" value="F:5'-3' DNA helicase activity"/>
    <property type="evidence" value="ECO:0007669"/>
    <property type="project" value="TreeGrafter"/>
</dbReference>
<feature type="region of interest" description="Disordered" evidence="6">
    <location>
        <begin position="313"/>
        <end position="338"/>
    </location>
</feature>
<evidence type="ECO:0000313" key="10">
    <source>
        <dbReference type="Proteomes" id="UP001314263"/>
    </source>
</evidence>
<evidence type="ECO:0000256" key="4">
    <source>
        <dbReference type="ARBA" id="ARBA00022806"/>
    </source>
</evidence>
<dbReference type="InterPro" id="IPR050534">
    <property type="entry name" value="Coronavir_polyprotein_1ab"/>
</dbReference>
<dbReference type="PANTHER" id="PTHR43788:SF13">
    <property type="entry name" value="REGULATOR OF NONSENSE TRANSCRIPTS 1"/>
    <property type="match status" value="1"/>
</dbReference>
<dbReference type="PANTHER" id="PTHR43788">
    <property type="entry name" value="DNA2/NAM7 HELICASE FAMILY MEMBER"/>
    <property type="match status" value="1"/>
</dbReference>
<keyword evidence="5" id="KW-0067">ATP-binding</keyword>
<dbReference type="InterPro" id="IPR047187">
    <property type="entry name" value="SF1_C_Upf1"/>
</dbReference>
<dbReference type="Proteomes" id="UP001314263">
    <property type="component" value="Unassembled WGS sequence"/>
</dbReference>
<feature type="domain" description="DNA2/NAM7 helicase helicase" evidence="7">
    <location>
        <begin position="512"/>
        <end position="749"/>
    </location>
</feature>
<sequence length="1055" mass="114548">MPGSPSQIGCKTALLQSCPLRWPLSATGKRQVNGKGQLSSIKARPHSTTRVTSVQDGWSTSGSSWTTLDEEDTQGAARWDTGRAESGRQASSSGRGISGRAEQKHQGRGRGKSRETGQGAWQATSHKQEPDRTTGVRRSRETLATPEPATDGWNEWGNLTGMAPQGPDTHDVQGERQSAEPQAMVTNSSSLGLHGAEVDFITGQRYSQAQAEAAREWDAIASSAGGALAPEEGHPADEFLNAASKLQARLVLGVRAELDACKEALLRLYRPENTRKLKLSGNVLTSLVGSLDGRLFSSIIWRFSLPAQLEGPEEAASSNGVPAEEASEGGSQPSLPELPYHRFSNGDGILLVSTLPNGELPKPDPSRGMDSYASFEGTILEVRRTYIRVVFSRAASDRMEARPARGTWRVDRYSPETTYQRQLKAIFNLDRPWAASEKAAGVAGVLGRRAAAEQAHRPEALLGEFRLGEERVRHIVLGSPLAPQLATTPPAWASDESWRKDAKGVLGSLQGLNRSQQRAIATAMSSTFTLWQGPPGTGKTRTLLALLEVLARIARAPGRADAMGPILACADTNAATDNIVEGLMERGIHVTRLGQPAKVRENVRGASLEGKALKTEQGLKAQRLREKAEDLFLQHRQRGGYGAQNDQTLPKEERSALYELKQEGNKLWEEAKELVQAASEQVLRESQVVCATCAGAGDDERLQMRRYKMVIIDEATQATEPSNIIPLVRGAECVVMAGDPKQLPPTLTSDGALDAQLDRTLFDRLQDTGMGPMLLDTQYRMHPLIADYPSRQFYQGLLHSGISAQDRPLPKGVAWPNPGCPVMMVECEHGIEEKSLGGQITLSKRPTQNPAAAQGSSFFNRQEAILAIRAMVALMQAGDAESAAILTPYNGQVRLIRRILKEHTGELYSKVVVSSVDGYQGREADVIVFSAVRCNEPGNLGFVADPRRVNVAITRPRRGLVVVGSPKTLSSDPVWRAWIRWVRDHGAFSTANALPLCSWESPDAESVDELDVSDLRPFDESVSEQSVWATSEDVEGAEKGSTPFTEALEGFVMTE</sequence>
<evidence type="ECO:0000256" key="3">
    <source>
        <dbReference type="ARBA" id="ARBA00022801"/>
    </source>
</evidence>
<protein>
    <submittedName>
        <fullName evidence="9">Uncharacterized protein</fullName>
    </submittedName>
</protein>
<dbReference type="InterPro" id="IPR041679">
    <property type="entry name" value="DNA2/NAM7-like_C"/>
</dbReference>
<evidence type="ECO:0000259" key="8">
    <source>
        <dbReference type="Pfam" id="PF13087"/>
    </source>
</evidence>
<keyword evidence="2" id="KW-0547">Nucleotide-binding</keyword>
<dbReference type="Gene3D" id="3.40.50.300">
    <property type="entry name" value="P-loop containing nucleotide triphosphate hydrolases"/>
    <property type="match status" value="2"/>
</dbReference>
<dbReference type="GO" id="GO:0005694">
    <property type="term" value="C:chromosome"/>
    <property type="evidence" value="ECO:0007669"/>
    <property type="project" value="UniProtKB-ARBA"/>
</dbReference>
<feature type="region of interest" description="Disordered" evidence="6">
    <location>
        <begin position="29"/>
        <end position="173"/>
    </location>
</feature>
<accession>A0AAV1IHA5</accession>
<dbReference type="Gene3D" id="2.40.30.270">
    <property type="match status" value="1"/>
</dbReference>
<keyword evidence="4" id="KW-0347">Helicase</keyword>
<dbReference type="GO" id="GO:0005524">
    <property type="term" value="F:ATP binding"/>
    <property type="evidence" value="ECO:0007669"/>
    <property type="project" value="UniProtKB-KW"/>
</dbReference>
<evidence type="ECO:0000256" key="1">
    <source>
        <dbReference type="ARBA" id="ARBA00007913"/>
    </source>
</evidence>
<evidence type="ECO:0000256" key="5">
    <source>
        <dbReference type="ARBA" id="ARBA00022840"/>
    </source>
</evidence>
<gene>
    <name evidence="9" type="ORF">CVIRNUC_008582</name>
</gene>
<dbReference type="GO" id="GO:0016787">
    <property type="term" value="F:hydrolase activity"/>
    <property type="evidence" value="ECO:0007669"/>
    <property type="project" value="UniProtKB-KW"/>
</dbReference>
<feature type="compositionally biased region" description="Polar residues" evidence="6">
    <location>
        <begin position="29"/>
        <end position="56"/>
    </location>
</feature>
<proteinExistence type="inferred from homology"/>
<evidence type="ECO:0000259" key="7">
    <source>
        <dbReference type="Pfam" id="PF13086"/>
    </source>
</evidence>
<feature type="compositionally biased region" description="Basic and acidic residues" evidence="6">
    <location>
        <begin position="126"/>
        <end position="141"/>
    </location>
</feature>
<evidence type="ECO:0000256" key="2">
    <source>
        <dbReference type="ARBA" id="ARBA00022741"/>
    </source>
</evidence>
<keyword evidence="3" id="KW-0378">Hydrolase</keyword>
<dbReference type="FunFam" id="3.40.50.300:FF:000326">
    <property type="entry name" value="P-loop containing nucleoside triphosphate hydrolase"/>
    <property type="match status" value="1"/>
</dbReference>
<comment type="caution">
    <text evidence="9">The sequence shown here is derived from an EMBL/GenBank/DDBJ whole genome shotgun (WGS) entry which is preliminary data.</text>
</comment>
<dbReference type="InterPro" id="IPR041677">
    <property type="entry name" value="DNA2/NAM7_AAA_11"/>
</dbReference>
<evidence type="ECO:0000313" key="9">
    <source>
        <dbReference type="EMBL" id="CAK0785374.1"/>
    </source>
</evidence>
<organism evidence="9 10">
    <name type="scientific">Coccomyxa viridis</name>
    <dbReference type="NCBI Taxonomy" id="1274662"/>
    <lineage>
        <taxon>Eukaryota</taxon>
        <taxon>Viridiplantae</taxon>
        <taxon>Chlorophyta</taxon>
        <taxon>core chlorophytes</taxon>
        <taxon>Trebouxiophyceae</taxon>
        <taxon>Trebouxiophyceae incertae sedis</taxon>
        <taxon>Coccomyxaceae</taxon>
        <taxon>Coccomyxa</taxon>
    </lineage>
</organism>
<reference evidence="9 10" key="1">
    <citation type="submission" date="2023-10" db="EMBL/GenBank/DDBJ databases">
        <authorList>
            <person name="Maclean D."/>
            <person name="Macfadyen A."/>
        </authorList>
    </citation>
    <scope>NUCLEOTIDE SEQUENCE [LARGE SCALE GENOMIC DNA]</scope>
</reference>
<evidence type="ECO:0000256" key="6">
    <source>
        <dbReference type="SAM" id="MobiDB-lite"/>
    </source>
</evidence>
<feature type="compositionally biased region" description="Low complexity" evidence="6">
    <location>
        <begin position="57"/>
        <end position="67"/>
    </location>
</feature>
<dbReference type="Pfam" id="PF13086">
    <property type="entry name" value="AAA_11"/>
    <property type="match status" value="1"/>
</dbReference>
<keyword evidence="10" id="KW-1185">Reference proteome</keyword>
<name>A0AAV1IHA5_9CHLO</name>